<evidence type="ECO:0000313" key="3">
    <source>
        <dbReference type="Proteomes" id="UP000324222"/>
    </source>
</evidence>
<reference evidence="2 3" key="1">
    <citation type="submission" date="2019-05" db="EMBL/GenBank/DDBJ databases">
        <title>Another draft genome of Portunus trituberculatus and its Hox gene families provides insights of decapod evolution.</title>
        <authorList>
            <person name="Jeong J.-H."/>
            <person name="Song I."/>
            <person name="Kim S."/>
            <person name="Choi T."/>
            <person name="Kim D."/>
            <person name="Ryu S."/>
            <person name="Kim W."/>
        </authorList>
    </citation>
    <scope>NUCLEOTIDE SEQUENCE [LARGE SCALE GENOMIC DNA]</scope>
    <source>
        <tissue evidence="2">Muscle</tissue>
    </source>
</reference>
<organism evidence="2 3">
    <name type="scientific">Portunus trituberculatus</name>
    <name type="common">Swimming crab</name>
    <name type="synonym">Neptunus trituberculatus</name>
    <dbReference type="NCBI Taxonomy" id="210409"/>
    <lineage>
        <taxon>Eukaryota</taxon>
        <taxon>Metazoa</taxon>
        <taxon>Ecdysozoa</taxon>
        <taxon>Arthropoda</taxon>
        <taxon>Crustacea</taxon>
        <taxon>Multicrustacea</taxon>
        <taxon>Malacostraca</taxon>
        <taxon>Eumalacostraca</taxon>
        <taxon>Eucarida</taxon>
        <taxon>Decapoda</taxon>
        <taxon>Pleocyemata</taxon>
        <taxon>Brachyura</taxon>
        <taxon>Eubrachyura</taxon>
        <taxon>Portunoidea</taxon>
        <taxon>Portunidae</taxon>
        <taxon>Portuninae</taxon>
        <taxon>Portunus</taxon>
    </lineage>
</organism>
<name>A0A5B7IBC0_PORTR</name>
<gene>
    <name evidence="2" type="ORF">E2C01_077393</name>
</gene>
<evidence type="ECO:0000313" key="2">
    <source>
        <dbReference type="EMBL" id="MPC82711.1"/>
    </source>
</evidence>
<protein>
    <submittedName>
        <fullName evidence="2">Uncharacterized protein</fullName>
    </submittedName>
</protein>
<proteinExistence type="predicted"/>
<comment type="caution">
    <text evidence="2">The sequence shown here is derived from an EMBL/GenBank/DDBJ whole genome shotgun (WGS) entry which is preliminary data.</text>
</comment>
<sequence>MRENPSTGSGFICNIYDPSTCSTQPPSSLPQRILPPLTHSIMDVPPTSSPLPDLSPLLTPHSSSTKEPPLFLIAPPPHHTSHLTLPSSPVNRPPTSPIPHPFLPPVRQPSQPRRHPLQNLLQWSPFFV</sequence>
<evidence type="ECO:0000256" key="1">
    <source>
        <dbReference type="SAM" id="MobiDB-lite"/>
    </source>
</evidence>
<accession>A0A5B7IBC0</accession>
<feature type="region of interest" description="Disordered" evidence="1">
    <location>
        <begin position="21"/>
        <end position="113"/>
    </location>
</feature>
<feature type="compositionally biased region" description="Polar residues" evidence="1">
    <location>
        <begin position="21"/>
        <end position="30"/>
    </location>
</feature>
<dbReference type="Proteomes" id="UP000324222">
    <property type="component" value="Unassembled WGS sequence"/>
</dbReference>
<dbReference type="AlphaFoldDB" id="A0A5B7IBC0"/>
<feature type="compositionally biased region" description="Pro residues" evidence="1">
    <location>
        <begin position="91"/>
        <end position="107"/>
    </location>
</feature>
<feature type="compositionally biased region" description="Low complexity" evidence="1">
    <location>
        <begin position="50"/>
        <end position="65"/>
    </location>
</feature>
<keyword evidence="3" id="KW-1185">Reference proteome</keyword>
<dbReference type="EMBL" id="VSRR010060520">
    <property type="protein sequence ID" value="MPC82711.1"/>
    <property type="molecule type" value="Genomic_DNA"/>
</dbReference>